<dbReference type="EMBL" id="JAHKKG010000012">
    <property type="protein sequence ID" value="MBU2668718.1"/>
    <property type="molecule type" value="Genomic_DNA"/>
</dbReference>
<comment type="caution">
    <text evidence="4">The sequence shown here is derived from an EMBL/GenBank/DDBJ whole genome shotgun (WGS) entry which is preliminary data.</text>
</comment>
<keyword evidence="3" id="KW-1133">Transmembrane helix</keyword>
<feature type="transmembrane region" description="Helical" evidence="3">
    <location>
        <begin position="501"/>
        <end position="528"/>
    </location>
</feature>
<dbReference type="PROSITE" id="PS00143">
    <property type="entry name" value="INSULINASE"/>
    <property type="match status" value="1"/>
</dbReference>
<keyword evidence="3" id="KW-0812">Transmembrane</keyword>
<dbReference type="Gene3D" id="3.30.830.10">
    <property type="entry name" value="Metalloenzyme, LuxS/M16 peptidase-like"/>
    <property type="match status" value="2"/>
</dbReference>
<evidence type="ECO:0000313" key="5">
    <source>
        <dbReference type="Proteomes" id="UP001519654"/>
    </source>
</evidence>
<feature type="transmembrane region" description="Helical" evidence="3">
    <location>
        <begin position="534"/>
        <end position="555"/>
    </location>
</feature>
<dbReference type="SUPFAM" id="SSF63411">
    <property type="entry name" value="LuxS/MPP-like metallohydrolase"/>
    <property type="match status" value="2"/>
</dbReference>
<accession>A0ABS5Z172</accession>
<evidence type="ECO:0000256" key="2">
    <source>
        <dbReference type="SAM" id="MobiDB-lite"/>
    </source>
</evidence>
<name>A0ABS5Z172_9ACTN</name>
<organism evidence="4 5">
    <name type="scientific">Paractinoplanes bogorensis</name>
    <dbReference type="NCBI Taxonomy" id="1610840"/>
    <lineage>
        <taxon>Bacteria</taxon>
        <taxon>Bacillati</taxon>
        <taxon>Actinomycetota</taxon>
        <taxon>Actinomycetes</taxon>
        <taxon>Micromonosporales</taxon>
        <taxon>Micromonosporaceae</taxon>
        <taxon>Paractinoplanes</taxon>
    </lineage>
</organism>
<evidence type="ECO:0000256" key="1">
    <source>
        <dbReference type="ARBA" id="ARBA00007261"/>
    </source>
</evidence>
<evidence type="ECO:0000256" key="3">
    <source>
        <dbReference type="SAM" id="Phobius"/>
    </source>
</evidence>
<dbReference type="InterPro" id="IPR001431">
    <property type="entry name" value="Pept_M16_Zn_BS"/>
</dbReference>
<protein>
    <submittedName>
        <fullName evidence="4">Insulinase family protein</fullName>
    </submittedName>
</protein>
<comment type="similarity">
    <text evidence="1">Belongs to the peptidase M16 family.</text>
</comment>
<reference evidence="4 5" key="1">
    <citation type="submission" date="2021-06" db="EMBL/GenBank/DDBJ databases">
        <title>Actinoplanes lichenicola sp. nov., and Actinoplanes ovalisporus sp. nov., isolated from lichen in Thailand.</title>
        <authorList>
            <person name="Saeng-In P."/>
            <person name="Kanchanasin P."/>
            <person name="Yuki M."/>
            <person name="Kudo T."/>
            <person name="Ohkuma M."/>
            <person name="Phongsopitanun W."/>
            <person name="Tanasupawat S."/>
        </authorList>
    </citation>
    <scope>NUCLEOTIDE SEQUENCE [LARGE SCALE GENOMIC DNA]</scope>
    <source>
        <strain evidence="4 5">NBRC 110975</strain>
    </source>
</reference>
<sequence>MITRTEVDGVPALLAPTIGQSQAGLAFRVGFADEPLARRGITHLVEHLALFSTSGADYHYNGATGVEYTIFHMHGSEAELTEFFAEVCASLRDLPMQRLDIEKELLRAEANGRTRGPAEAMPLWRHGARDYGMTSYPEWGLPVVGADEVRAWVARYFTRDNAVLWVAGDRVPAGLRLDLPAGERRPAPARSSALPITPAWFPGSSGVLVWDADVPRAASSSVFAGVLDRVMMRELRRDGGFSYTAQAGYEPLGSDRALITAVADALPEKNGAMLGAFVDLLAALRVGRVDEADVAAVIKKQTEALRNAEEQGTRLPGQALNLLAGRAVRDVDEMIAETRAVTVAEVAEVAVAAVASGLLMTPRGDADWAGFTAAPEHSESAVAGTAYVSLNDPDARLIVGPDGISHVAADDRCITVRFADCVLVRVWPDGGRQFVGPDGITVWFEPTLYAGADGARAGLDASIPPAVRVDQPPRARIPEPAPRAEEARRSRDAARSWDRTAGLIGLIVLVPGTLIALLVAVGLGFTFSSDPADIGVTIGTMVLCVALAAAGVVAVRRSWRRFRV</sequence>
<dbReference type="InterPro" id="IPR011249">
    <property type="entry name" value="Metalloenz_LuxS/M16"/>
</dbReference>
<feature type="region of interest" description="Disordered" evidence="2">
    <location>
        <begin position="469"/>
        <end position="492"/>
    </location>
</feature>
<keyword evidence="5" id="KW-1185">Reference proteome</keyword>
<proteinExistence type="inferred from homology"/>
<dbReference type="Proteomes" id="UP001519654">
    <property type="component" value="Unassembled WGS sequence"/>
</dbReference>
<feature type="compositionally biased region" description="Basic and acidic residues" evidence="2">
    <location>
        <begin position="471"/>
        <end position="492"/>
    </location>
</feature>
<gene>
    <name evidence="4" type="ORF">KOI35_34935</name>
</gene>
<dbReference type="RefSeq" id="WP_215792953.1">
    <property type="nucleotide sequence ID" value="NZ_JAHKKG010000012.1"/>
</dbReference>
<keyword evidence="3" id="KW-0472">Membrane</keyword>
<evidence type="ECO:0000313" key="4">
    <source>
        <dbReference type="EMBL" id="MBU2668718.1"/>
    </source>
</evidence>